<evidence type="ECO:0000313" key="1">
    <source>
        <dbReference type="EMBL" id="RMX44411.1"/>
    </source>
</evidence>
<proteinExistence type="predicted"/>
<gene>
    <name evidence="1" type="ORF">pdam_00011189</name>
</gene>
<evidence type="ECO:0000313" key="2">
    <source>
        <dbReference type="Proteomes" id="UP000275408"/>
    </source>
</evidence>
<protein>
    <submittedName>
        <fullName evidence="1">Uncharacterized protein</fullName>
    </submittedName>
</protein>
<dbReference type="Proteomes" id="UP000275408">
    <property type="component" value="Unassembled WGS sequence"/>
</dbReference>
<accession>A0A3M6TSV6</accession>
<reference evidence="1 2" key="1">
    <citation type="journal article" date="2018" name="Sci. Rep.">
        <title>Comparative analysis of the Pocillopora damicornis genome highlights role of immune system in coral evolution.</title>
        <authorList>
            <person name="Cunning R."/>
            <person name="Bay R.A."/>
            <person name="Gillette P."/>
            <person name="Baker A.C."/>
            <person name="Traylor-Knowles N."/>
        </authorList>
    </citation>
    <scope>NUCLEOTIDE SEQUENCE [LARGE SCALE GENOMIC DNA]</scope>
    <source>
        <strain evidence="1">RSMAS</strain>
        <tissue evidence="1">Whole animal</tissue>
    </source>
</reference>
<sequence length="112" mass="12815">MDSIQVLQNKAAKLVLDRATFSSSTQALLDMNWINLSSRRSIERNSMITRGTDYHSHNTRSKENIGSIRSNTNWGLLRSFNSALTDWNSLLEDMRCPPYDAFKISLLTLFES</sequence>
<organism evidence="1 2">
    <name type="scientific">Pocillopora damicornis</name>
    <name type="common">Cauliflower coral</name>
    <name type="synonym">Millepora damicornis</name>
    <dbReference type="NCBI Taxonomy" id="46731"/>
    <lineage>
        <taxon>Eukaryota</taxon>
        <taxon>Metazoa</taxon>
        <taxon>Cnidaria</taxon>
        <taxon>Anthozoa</taxon>
        <taxon>Hexacorallia</taxon>
        <taxon>Scleractinia</taxon>
        <taxon>Astrocoeniina</taxon>
        <taxon>Pocilloporidae</taxon>
        <taxon>Pocillopora</taxon>
    </lineage>
</organism>
<dbReference type="EMBL" id="RCHS01002988">
    <property type="protein sequence ID" value="RMX44411.1"/>
    <property type="molecule type" value="Genomic_DNA"/>
</dbReference>
<dbReference type="AlphaFoldDB" id="A0A3M6TSV6"/>
<keyword evidence="2" id="KW-1185">Reference proteome</keyword>
<name>A0A3M6TSV6_POCDA</name>
<comment type="caution">
    <text evidence="1">The sequence shown here is derived from an EMBL/GenBank/DDBJ whole genome shotgun (WGS) entry which is preliminary data.</text>
</comment>